<dbReference type="CDD" id="cd02910">
    <property type="entry name" value="cupin_Yhhw_N"/>
    <property type="match status" value="1"/>
</dbReference>
<feature type="binding site" evidence="2">
    <location>
        <position position="101"/>
    </location>
    <ligand>
        <name>Fe cation</name>
        <dbReference type="ChEBI" id="CHEBI:24875"/>
    </ligand>
</feature>
<keyword evidence="6" id="KW-0223">Dioxygenase</keyword>
<dbReference type="InterPro" id="IPR012093">
    <property type="entry name" value="Pirin"/>
</dbReference>
<dbReference type="AlphaFoldDB" id="A0A0N7GT91"/>
<feature type="domain" description="Pirin N-terminal" evidence="4">
    <location>
        <begin position="10"/>
        <end position="119"/>
    </location>
</feature>
<dbReference type="SUPFAM" id="SSF51182">
    <property type="entry name" value="RmlC-like cupins"/>
    <property type="match status" value="1"/>
</dbReference>
<comment type="cofactor">
    <cofactor evidence="2">
        <name>Fe cation</name>
        <dbReference type="ChEBI" id="CHEBI:24875"/>
    </cofactor>
    <text evidence="2">Binds 1 Fe cation per subunit.</text>
</comment>
<organism evidence="6 7">
    <name type="scientific">Sphingopyxis macrogoltabida</name>
    <name type="common">Sphingomonas macrogoltabidus</name>
    <dbReference type="NCBI Taxonomy" id="33050"/>
    <lineage>
        <taxon>Bacteria</taxon>
        <taxon>Pseudomonadati</taxon>
        <taxon>Pseudomonadota</taxon>
        <taxon>Alphaproteobacteria</taxon>
        <taxon>Sphingomonadales</taxon>
        <taxon>Sphingomonadaceae</taxon>
        <taxon>Sphingopyxis</taxon>
    </lineage>
</organism>
<dbReference type="Gene3D" id="2.60.120.10">
    <property type="entry name" value="Jelly Rolls"/>
    <property type="match status" value="2"/>
</dbReference>
<dbReference type="PANTHER" id="PTHR43212:SF3">
    <property type="entry name" value="QUERCETIN 2,3-DIOXYGENASE"/>
    <property type="match status" value="1"/>
</dbReference>
<dbReference type="RefSeq" id="WP_054589838.1">
    <property type="nucleotide sequence ID" value="NZ_CP012700.1"/>
</dbReference>
<reference evidence="6 7" key="1">
    <citation type="journal article" date="2015" name="Genome Announc.">
        <title>Complete Genome Sequence of Polypropylene Glycol- and Polyethylene Glycol-Degrading Sphingopyxis macrogoltabida Strain EY-1.</title>
        <authorList>
            <person name="Ohtsubo Y."/>
            <person name="Nagata Y."/>
            <person name="Numata M."/>
            <person name="Tsuchikane K."/>
            <person name="Hosoyama A."/>
            <person name="Yamazoe A."/>
            <person name="Tsuda M."/>
            <person name="Fujita N."/>
            <person name="Kawai F."/>
        </authorList>
    </citation>
    <scope>NUCLEOTIDE SEQUENCE [LARGE SCALE GENOMIC DNA]</scope>
    <source>
        <strain evidence="6 7">EY-1</strain>
    </source>
</reference>
<evidence type="ECO:0000256" key="2">
    <source>
        <dbReference type="PIRSR" id="PIRSR006232-1"/>
    </source>
</evidence>
<protein>
    <submittedName>
        <fullName evidence="6">Quercetin 2,3-dioxygenase</fullName>
    </submittedName>
</protein>
<dbReference type="PANTHER" id="PTHR43212">
    <property type="entry name" value="QUERCETIN 2,3-DIOXYGENASE"/>
    <property type="match status" value="1"/>
</dbReference>
<dbReference type="Pfam" id="PF02678">
    <property type="entry name" value="Pirin"/>
    <property type="match status" value="1"/>
</dbReference>
<evidence type="ECO:0000259" key="5">
    <source>
        <dbReference type="Pfam" id="PF17954"/>
    </source>
</evidence>
<gene>
    <name evidence="6" type="ORF">AN936_21615</name>
</gene>
<feature type="binding site" evidence="2">
    <location>
        <position position="59"/>
    </location>
    <ligand>
        <name>Fe cation</name>
        <dbReference type="ChEBI" id="CHEBI:24875"/>
    </ligand>
</feature>
<feature type="binding site" evidence="2">
    <location>
        <position position="103"/>
    </location>
    <ligand>
        <name>Fe cation</name>
        <dbReference type="ChEBI" id="CHEBI:24875"/>
    </ligand>
</feature>
<dbReference type="InterPro" id="IPR014710">
    <property type="entry name" value="RmlC-like_jellyroll"/>
</dbReference>
<dbReference type="InterPro" id="IPR003829">
    <property type="entry name" value="Pirin_N_dom"/>
</dbReference>
<comment type="similarity">
    <text evidence="1 3">Belongs to the pirin family.</text>
</comment>
<dbReference type="KEGG" id="smag:AN936_21615"/>
<dbReference type="GO" id="GO:0046872">
    <property type="term" value="F:metal ion binding"/>
    <property type="evidence" value="ECO:0007669"/>
    <property type="project" value="UniProtKB-KW"/>
</dbReference>
<dbReference type="InterPro" id="IPR011051">
    <property type="entry name" value="RmlC_Cupin_sf"/>
</dbReference>
<evidence type="ECO:0000313" key="6">
    <source>
        <dbReference type="EMBL" id="ALH82859.1"/>
    </source>
</evidence>
<evidence type="ECO:0000313" key="7">
    <source>
        <dbReference type="Proteomes" id="UP000058074"/>
    </source>
</evidence>
<dbReference type="Proteomes" id="UP000058074">
    <property type="component" value="Chromosome"/>
</dbReference>
<dbReference type="InterPro" id="IPR041602">
    <property type="entry name" value="Quercetinase_C"/>
</dbReference>
<accession>A0A0N7GT91</accession>
<dbReference type="EMBL" id="CP012700">
    <property type="protein sequence ID" value="ALH82859.1"/>
    <property type="molecule type" value="Genomic_DNA"/>
</dbReference>
<proteinExistence type="inferred from homology"/>
<evidence type="ECO:0000256" key="3">
    <source>
        <dbReference type="RuleBase" id="RU003457"/>
    </source>
</evidence>
<keyword evidence="6" id="KW-0560">Oxidoreductase</keyword>
<dbReference type="GO" id="GO:0051213">
    <property type="term" value="F:dioxygenase activity"/>
    <property type="evidence" value="ECO:0007669"/>
    <property type="project" value="UniProtKB-KW"/>
</dbReference>
<keyword evidence="2" id="KW-0479">Metal-binding</keyword>
<dbReference type="PIRSF" id="PIRSF006232">
    <property type="entry name" value="Pirin"/>
    <property type="match status" value="1"/>
</dbReference>
<feature type="binding site" evidence="2">
    <location>
        <position position="57"/>
    </location>
    <ligand>
        <name>Fe cation</name>
        <dbReference type="ChEBI" id="CHEBI:24875"/>
    </ligand>
</feature>
<sequence>MIRFRDRGARGRHQGAQIDARHSFSFADYNDPKHMGFRALRVLNEDRVVPGAGLPEHGHEDMEIVTIVLKGAIEHRDNLGNSAIIRAGEVQRMSAGTGIRHSERNPSADERTHLLQIWIIPSETGGPPSYEQKSFANDGANNRWITIASGDGRDGSLTLRQDAVMDVARVDDGETLTRSLDPARGYWVHVVAGIVSLNGTEMREGDGAAITSEDRLWIEAETDAEVLLIDLP</sequence>
<evidence type="ECO:0000259" key="4">
    <source>
        <dbReference type="Pfam" id="PF02678"/>
    </source>
</evidence>
<name>A0A0N7GT91_SPHMC</name>
<dbReference type="Pfam" id="PF17954">
    <property type="entry name" value="Pirin_C_2"/>
    <property type="match status" value="1"/>
</dbReference>
<keyword evidence="2" id="KW-0408">Iron</keyword>
<evidence type="ECO:0000256" key="1">
    <source>
        <dbReference type="ARBA" id="ARBA00008416"/>
    </source>
</evidence>
<dbReference type="OrthoDB" id="9780903at2"/>
<feature type="domain" description="Quercetin 2,3-dioxygenase C-terminal cupin" evidence="5">
    <location>
        <begin position="147"/>
        <end position="231"/>
    </location>
</feature>
<dbReference type="PATRIC" id="fig|33050.5.peg.4477"/>